<evidence type="ECO:0000256" key="12">
    <source>
        <dbReference type="ARBA" id="ARBA00023136"/>
    </source>
</evidence>
<keyword evidence="9 20" id="KW-0732">Signal</keyword>
<evidence type="ECO:0000313" key="22">
    <source>
        <dbReference type="EMBL" id="TGZ37821.1"/>
    </source>
</evidence>
<dbReference type="InterPro" id="IPR018114">
    <property type="entry name" value="TRYPSIN_HIS"/>
</dbReference>
<evidence type="ECO:0000256" key="19">
    <source>
        <dbReference type="SAM" id="Phobius"/>
    </source>
</evidence>
<protein>
    <recommendedName>
        <fullName evidence="5">Beta-sarcoglycan</fullName>
    </recommendedName>
</protein>
<comment type="caution">
    <text evidence="22">The sequence shown here is derived from an EMBL/GenBank/DDBJ whole genome shotgun (WGS) entry which is preliminary data.</text>
</comment>
<evidence type="ECO:0000256" key="14">
    <source>
        <dbReference type="ARBA" id="ARBA00023180"/>
    </source>
</evidence>
<dbReference type="GO" id="GO:0007517">
    <property type="term" value="P:muscle organ development"/>
    <property type="evidence" value="ECO:0007669"/>
    <property type="project" value="InterPro"/>
</dbReference>
<dbReference type="PRINTS" id="PR00722">
    <property type="entry name" value="CHYMOTRYPSIN"/>
</dbReference>
<dbReference type="PROSITE" id="PS00134">
    <property type="entry name" value="TRYPSIN_HIS"/>
    <property type="match status" value="1"/>
</dbReference>
<comment type="function">
    <text evidence="1">Component of the sarcoglycan complex, a subcomplex of the dystrophin-glycoprotein complex which forms a link between the F-actin cytoskeleton and the extracellular matrix.</text>
</comment>
<dbReference type="PROSITE" id="PS50240">
    <property type="entry name" value="TRYPSIN_DOM"/>
    <property type="match status" value="1"/>
</dbReference>
<dbReference type="GO" id="GO:0016012">
    <property type="term" value="C:sarcoglycan complex"/>
    <property type="evidence" value="ECO:0007669"/>
    <property type="project" value="InterPro"/>
</dbReference>
<keyword evidence="6" id="KW-1003">Cell membrane</keyword>
<keyword evidence="10" id="KW-0735">Signal-anchor</keyword>
<dbReference type="InterPro" id="IPR001314">
    <property type="entry name" value="Peptidase_S1A"/>
</dbReference>
<evidence type="ECO:0000256" key="7">
    <source>
        <dbReference type="ARBA" id="ARBA00022490"/>
    </source>
</evidence>
<dbReference type="Pfam" id="PF04790">
    <property type="entry name" value="Sarcoglycan_1"/>
    <property type="match status" value="1"/>
</dbReference>
<dbReference type="InterPro" id="IPR009003">
    <property type="entry name" value="Peptidase_S1_PA"/>
</dbReference>
<dbReference type="InterPro" id="IPR043504">
    <property type="entry name" value="Peptidase_S1_PA_chymotrypsin"/>
</dbReference>
<feature type="domain" description="Peptidase S1" evidence="21">
    <location>
        <begin position="162"/>
        <end position="439"/>
    </location>
</feature>
<evidence type="ECO:0000256" key="11">
    <source>
        <dbReference type="ARBA" id="ARBA00022989"/>
    </source>
</evidence>
<dbReference type="GO" id="GO:0004252">
    <property type="term" value="F:serine-type endopeptidase activity"/>
    <property type="evidence" value="ECO:0007669"/>
    <property type="project" value="InterPro"/>
</dbReference>
<keyword evidence="8 19" id="KW-0812">Transmembrane</keyword>
<proteinExistence type="inferred from homology"/>
<keyword evidence="7" id="KW-0963">Cytoplasm</keyword>
<dbReference type="GO" id="GO:0006508">
    <property type="term" value="P:proteolysis"/>
    <property type="evidence" value="ECO:0007669"/>
    <property type="project" value="InterPro"/>
</dbReference>
<dbReference type="GO" id="GO:0042383">
    <property type="term" value="C:sarcolemma"/>
    <property type="evidence" value="ECO:0007669"/>
    <property type="project" value="UniProtKB-SubCell"/>
</dbReference>
<dbReference type="STRING" id="300112.A0A4S2JNN2"/>
<keyword evidence="14" id="KW-0325">Glycoprotein</keyword>
<dbReference type="Gene3D" id="2.40.10.10">
    <property type="entry name" value="Trypsin-like serine proteases"/>
    <property type="match status" value="1"/>
</dbReference>
<evidence type="ECO:0000256" key="8">
    <source>
        <dbReference type="ARBA" id="ARBA00022692"/>
    </source>
</evidence>
<evidence type="ECO:0000256" key="16">
    <source>
        <dbReference type="ARBA" id="ARBA00024195"/>
    </source>
</evidence>
<dbReference type="PANTHER" id="PTHR21142">
    <property type="entry name" value="SARCOGLYCANS"/>
    <property type="match status" value="1"/>
</dbReference>
<reference evidence="22 23" key="1">
    <citation type="journal article" date="2019" name="Philos. Trans. R. Soc. Lond., B, Biol. Sci.">
        <title>Ant behaviour and brain gene expression of defending hosts depend on the ecological success of the intruding social parasite.</title>
        <authorList>
            <person name="Kaur R."/>
            <person name="Stoldt M."/>
            <person name="Jongepier E."/>
            <person name="Feldmeyer B."/>
            <person name="Menzel F."/>
            <person name="Bornberg-Bauer E."/>
            <person name="Foitzik S."/>
        </authorList>
    </citation>
    <scope>NUCLEOTIDE SEQUENCE [LARGE SCALE GENOMIC DNA]</scope>
    <source>
        <tissue evidence="22">Whole body</tissue>
    </source>
</reference>
<gene>
    <name evidence="22" type="ORF">DBV15_04784</name>
</gene>
<keyword evidence="13" id="KW-1015">Disulfide bond</keyword>
<dbReference type="SMART" id="SM00020">
    <property type="entry name" value="Tryp_SPc"/>
    <property type="match status" value="1"/>
</dbReference>
<evidence type="ECO:0000256" key="13">
    <source>
        <dbReference type="ARBA" id="ARBA00023157"/>
    </source>
</evidence>
<evidence type="ECO:0000256" key="15">
    <source>
        <dbReference type="ARBA" id="ARBA00023212"/>
    </source>
</evidence>
<evidence type="ECO:0000256" key="4">
    <source>
        <dbReference type="ARBA" id="ARBA00007574"/>
    </source>
</evidence>
<dbReference type="InterPro" id="IPR006875">
    <property type="entry name" value="Sarcoglycan"/>
</dbReference>
<dbReference type="EMBL" id="QBLH01003506">
    <property type="protein sequence ID" value="TGZ37821.1"/>
    <property type="molecule type" value="Genomic_DNA"/>
</dbReference>
<name>A0A4S2JNN2_9HYME</name>
<evidence type="ECO:0000256" key="3">
    <source>
        <dbReference type="ARBA" id="ARBA00004274"/>
    </source>
</evidence>
<dbReference type="FunFam" id="2.40.10.10:FF:000028">
    <property type="entry name" value="Serine protease easter"/>
    <property type="match status" value="1"/>
</dbReference>
<evidence type="ECO:0000256" key="10">
    <source>
        <dbReference type="ARBA" id="ARBA00022968"/>
    </source>
</evidence>
<evidence type="ECO:0000256" key="18">
    <source>
        <dbReference type="SAM" id="MobiDB-lite"/>
    </source>
</evidence>
<comment type="subunit">
    <text evidence="17">Cross-link to form 2 major subcomplexes: one consisting of SGCB, SGCD and SGCG and the other consisting of SGCB and SGCD. The association between SGCB and SGCG is particularly strong while SGCA is loosely associated with the other sarcoglycans.</text>
</comment>
<dbReference type="InterPro" id="IPR027659">
    <property type="entry name" value="Sgcb"/>
</dbReference>
<keyword evidence="23" id="KW-1185">Reference proteome</keyword>
<dbReference type="InterPro" id="IPR022700">
    <property type="entry name" value="CLIP"/>
</dbReference>
<accession>A0A4S2JNN2</accession>
<evidence type="ECO:0000256" key="5">
    <source>
        <dbReference type="ARBA" id="ARBA00015329"/>
    </source>
</evidence>
<dbReference type="Pfam" id="PF00089">
    <property type="entry name" value="Trypsin"/>
    <property type="match status" value="1"/>
</dbReference>
<dbReference type="GO" id="GO:0005856">
    <property type="term" value="C:cytoskeleton"/>
    <property type="evidence" value="ECO:0007669"/>
    <property type="project" value="UniProtKB-SubCell"/>
</dbReference>
<evidence type="ECO:0000256" key="2">
    <source>
        <dbReference type="ARBA" id="ARBA00004245"/>
    </source>
</evidence>
<evidence type="ECO:0000256" key="20">
    <source>
        <dbReference type="SAM" id="SignalP"/>
    </source>
</evidence>
<dbReference type="PANTHER" id="PTHR21142:SF2">
    <property type="entry name" value="BETA-SARCOGLYCAN"/>
    <property type="match status" value="1"/>
</dbReference>
<feature type="chain" id="PRO_5020511877" description="Beta-sarcoglycan" evidence="20">
    <location>
        <begin position="26"/>
        <end position="703"/>
    </location>
</feature>
<comment type="subcellular location">
    <subcellularLocation>
        <location evidence="3">Cell membrane</location>
        <location evidence="3">Sarcolemma</location>
        <topology evidence="3">Single-pass type II membrane protein</topology>
    </subcellularLocation>
    <subcellularLocation>
        <location evidence="2">Cytoplasm</location>
        <location evidence="2">Cytoskeleton</location>
    </subcellularLocation>
</comment>
<comment type="similarity">
    <text evidence="16">Belongs to the peptidase S1 family. CLIP subfamily.</text>
</comment>
<dbReference type="Proteomes" id="UP000310200">
    <property type="component" value="Unassembled WGS sequence"/>
</dbReference>
<feature type="compositionally biased region" description="Pro residues" evidence="18">
    <location>
        <begin position="86"/>
        <end position="100"/>
    </location>
</feature>
<keyword evidence="15" id="KW-0206">Cytoskeleton</keyword>
<dbReference type="CDD" id="cd00190">
    <property type="entry name" value="Tryp_SPc"/>
    <property type="match status" value="1"/>
</dbReference>
<dbReference type="SMART" id="SM00680">
    <property type="entry name" value="CLIP"/>
    <property type="match status" value="1"/>
</dbReference>
<keyword evidence="11 19" id="KW-1133">Transmembrane helix</keyword>
<evidence type="ECO:0000259" key="21">
    <source>
        <dbReference type="PROSITE" id="PS50240"/>
    </source>
</evidence>
<feature type="region of interest" description="Disordered" evidence="18">
    <location>
        <begin position="80"/>
        <end position="112"/>
    </location>
</feature>
<feature type="transmembrane region" description="Helical" evidence="19">
    <location>
        <begin position="432"/>
        <end position="457"/>
    </location>
</feature>
<sequence>MPASLPIVSSLVLLVLVSILSLTHGKHVGESCVVDNSSGVCKLLQDCPKVYDELLAGKTPSESCGFLGFDPIVCCPTTNGVDIRPTPTPRPTPRPAPPSQSPTRTNNTVRPLKLDGSRGAVARAKCAENAEAVYGFTVPPTPTLNRKPINTSLCALTTRKLIVGGKKAEAKEFPHMAAVGFDRPDVGTLWLCGGSLISSKIVLTAAHCTWTADWGNARWVRLGDLNLAQTNDTAMPQTIGIQERIRHPDYKRPSQYHDIAILRLEKEATYNAFVRPACLPVDWPDEGQNDKAVATGWGLVDWSDDRGSENLLKVTLNLVPHQSCNASFFDGGTSTELVQGIVNEWQICAGEVGKDTCQTEERSMSALLDVCGNDTGSPSISKADDNLSNSDGPLIKSIIRQNSCGSMHARTIASSYGMRSMGQKSTKRRYCLWTLTLVLAIIGLCNLFLNITVIAVLRISQGMEAMEVIPDENLVKFYGRTDLDKISLQSGICQSYGDEPMEISGDEAGVHVDVKSHGRAHEAHPHSKLGVLPNGTTMSQVESFEVKDPRTGATYFTTDFPNFGLPSGVKTIDVRIAETHRITSPVNESLAIKSDNEVSLHGAEGVRMESKDIAWSADLDIFLKSVNGSIVLDAKDGVSIDVEDIPVAPMFLQSPTTSHEQYKVCVCMPQGKLFKVPVRPGTSSRMVNCARVARTPENDPCLH</sequence>
<evidence type="ECO:0000256" key="17">
    <source>
        <dbReference type="ARBA" id="ARBA00026041"/>
    </source>
</evidence>
<dbReference type="InterPro" id="IPR001254">
    <property type="entry name" value="Trypsin_dom"/>
</dbReference>
<comment type="similarity">
    <text evidence="4">Belongs to the sarcoglycan beta/delta/gamma/zeta family.</text>
</comment>
<dbReference type="AlphaFoldDB" id="A0A4S2JNN2"/>
<keyword evidence="12 19" id="KW-0472">Membrane</keyword>
<evidence type="ECO:0000256" key="1">
    <source>
        <dbReference type="ARBA" id="ARBA00002860"/>
    </source>
</evidence>
<evidence type="ECO:0000256" key="9">
    <source>
        <dbReference type="ARBA" id="ARBA00022729"/>
    </source>
</evidence>
<evidence type="ECO:0000313" key="23">
    <source>
        <dbReference type="Proteomes" id="UP000310200"/>
    </source>
</evidence>
<dbReference type="SUPFAM" id="SSF50494">
    <property type="entry name" value="Trypsin-like serine proteases"/>
    <property type="match status" value="1"/>
</dbReference>
<evidence type="ECO:0000256" key="6">
    <source>
        <dbReference type="ARBA" id="ARBA00022475"/>
    </source>
</evidence>
<organism evidence="22 23">
    <name type="scientific">Temnothorax longispinosus</name>
    <dbReference type="NCBI Taxonomy" id="300112"/>
    <lineage>
        <taxon>Eukaryota</taxon>
        <taxon>Metazoa</taxon>
        <taxon>Ecdysozoa</taxon>
        <taxon>Arthropoda</taxon>
        <taxon>Hexapoda</taxon>
        <taxon>Insecta</taxon>
        <taxon>Pterygota</taxon>
        <taxon>Neoptera</taxon>
        <taxon>Endopterygota</taxon>
        <taxon>Hymenoptera</taxon>
        <taxon>Apocrita</taxon>
        <taxon>Aculeata</taxon>
        <taxon>Formicoidea</taxon>
        <taxon>Formicidae</taxon>
        <taxon>Myrmicinae</taxon>
        <taxon>Temnothorax</taxon>
    </lineage>
</organism>
<feature type="signal peptide" evidence="20">
    <location>
        <begin position="1"/>
        <end position="25"/>
    </location>
</feature>